<reference evidence="1 2" key="1">
    <citation type="submission" date="2015-03" db="EMBL/GenBank/DDBJ databases">
        <title>Draft genome sequences of the Burkholderia contaminans strains LMG 23361 and FFH2055 and Burkholderia cenocepacia K56-2.</title>
        <authorList>
            <person name="Bloodworth R.A."/>
            <person name="Selin C."/>
            <person name="Lopez De Volder M.A."/>
            <person name="Degrossi J."/>
            <person name="Drevinek P."/>
            <person name="Galanternik L."/>
            <person name="Cardona S.T."/>
        </authorList>
    </citation>
    <scope>NUCLEOTIDE SEQUENCE [LARGE SCALE GENOMIC DNA]</scope>
    <source>
        <strain evidence="1 2">LMG 23361</strain>
    </source>
</reference>
<dbReference type="EMBL" id="LASD01000013">
    <property type="protein sequence ID" value="KKL32267.1"/>
    <property type="molecule type" value="Genomic_DNA"/>
</dbReference>
<protein>
    <recommendedName>
        <fullName evidence="3">Transposase</fullName>
    </recommendedName>
</protein>
<sequence length="81" mass="9436">MMQRTFNLAQLRIHQGLHSVVHRYVTSPCARQLAKMPAKSVRFLVFTGHCRHHDSPIEHLNLADFMTMMYSQRQRLAECVG</sequence>
<organism evidence="1 2">
    <name type="scientific">Burkholderia contaminans LMG 23361</name>
    <dbReference type="NCBI Taxonomy" id="1334628"/>
    <lineage>
        <taxon>Bacteria</taxon>
        <taxon>Pseudomonadati</taxon>
        <taxon>Pseudomonadota</taxon>
        <taxon>Betaproteobacteria</taxon>
        <taxon>Burkholderiales</taxon>
        <taxon>Burkholderiaceae</taxon>
        <taxon>Burkholderia</taxon>
        <taxon>Burkholderia cepacia complex</taxon>
    </lineage>
</organism>
<evidence type="ECO:0000313" key="2">
    <source>
        <dbReference type="Proteomes" id="UP000034400"/>
    </source>
</evidence>
<proteinExistence type="predicted"/>
<evidence type="ECO:0008006" key="3">
    <source>
        <dbReference type="Google" id="ProtNLM"/>
    </source>
</evidence>
<comment type="caution">
    <text evidence="1">The sequence shown here is derived from an EMBL/GenBank/DDBJ whole genome shotgun (WGS) entry which is preliminary data.</text>
</comment>
<dbReference type="Proteomes" id="UP000034400">
    <property type="component" value="Unassembled WGS sequence"/>
</dbReference>
<gene>
    <name evidence="1" type="ORF">WR31_31775</name>
</gene>
<evidence type="ECO:0000313" key="1">
    <source>
        <dbReference type="EMBL" id="KKL32267.1"/>
    </source>
</evidence>
<name>A0ABD4AKF1_9BURK</name>
<dbReference type="AlphaFoldDB" id="A0ABD4AKF1"/>
<accession>A0ABD4AKF1</accession>